<gene>
    <name evidence="1" type="ORF">UFOVP327_24</name>
</gene>
<name>A0A6J5LWC4_9CAUD</name>
<organism evidence="1">
    <name type="scientific">uncultured Caudovirales phage</name>
    <dbReference type="NCBI Taxonomy" id="2100421"/>
    <lineage>
        <taxon>Viruses</taxon>
        <taxon>Duplodnaviria</taxon>
        <taxon>Heunggongvirae</taxon>
        <taxon>Uroviricota</taxon>
        <taxon>Caudoviricetes</taxon>
        <taxon>Peduoviridae</taxon>
        <taxon>Maltschvirus</taxon>
        <taxon>Maltschvirus maltsch</taxon>
    </lineage>
</organism>
<evidence type="ECO:0000313" key="1">
    <source>
        <dbReference type="EMBL" id="CAB4137433.1"/>
    </source>
</evidence>
<protein>
    <submittedName>
        <fullName evidence="1">Uncharacterized protein</fullName>
    </submittedName>
</protein>
<sequence length="169" mass="19689">MAFIISNNTVISFADYNDVQDRDQRLFDANEGLTEEVVEGLLIRSTERILVLLSATQWWIDYYVTRSPGQSFATRADVPPVDPNKIQARQNDFTDLCVYYALYNYILPKIADFSEENNAERQKMGYYNQKFDLLFGELIKQGDWYDFDNSDVIDSADKSPGVWNLRRVR</sequence>
<dbReference type="EMBL" id="LR796331">
    <property type="protein sequence ID" value="CAB4137433.1"/>
    <property type="molecule type" value="Genomic_DNA"/>
</dbReference>
<accession>A0A6J5LWC4</accession>
<proteinExistence type="predicted"/>
<reference evidence="1" key="1">
    <citation type="submission" date="2020-04" db="EMBL/GenBank/DDBJ databases">
        <authorList>
            <person name="Chiriac C."/>
            <person name="Salcher M."/>
            <person name="Ghai R."/>
            <person name="Kavagutti S V."/>
        </authorList>
    </citation>
    <scope>NUCLEOTIDE SEQUENCE</scope>
</reference>